<reference evidence="1 2" key="1">
    <citation type="submission" date="2006-12" db="EMBL/GenBank/DDBJ databases">
        <title>Complete sequence of Chlorobium phaeobacteroides DSM 266.</title>
        <authorList>
            <consortium name="US DOE Joint Genome Institute"/>
            <person name="Copeland A."/>
            <person name="Lucas S."/>
            <person name="Lapidus A."/>
            <person name="Barry K."/>
            <person name="Detter J.C."/>
            <person name="Glavina del Rio T."/>
            <person name="Hammon N."/>
            <person name="Israni S."/>
            <person name="Pitluck S."/>
            <person name="Goltsman E."/>
            <person name="Schmutz J."/>
            <person name="Larimer F."/>
            <person name="Land M."/>
            <person name="Hauser L."/>
            <person name="Mikhailova N."/>
            <person name="Li T."/>
            <person name="Overmann J."/>
            <person name="Bryant D.A."/>
            <person name="Richardson P."/>
        </authorList>
    </citation>
    <scope>NUCLEOTIDE SEQUENCE [LARGE SCALE GENOMIC DNA]</scope>
    <source>
        <strain evidence="1 2">DSM 266</strain>
    </source>
</reference>
<dbReference type="PANTHER" id="PTHR36454:SF1">
    <property type="entry name" value="DUF1015 DOMAIN-CONTAINING PROTEIN"/>
    <property type="match status" value="1"/>
</dbReference>
<dbReference type="Pfam" id="PF06245">
    <property type="entry name" value="DUF1015"/>
    <property type="match status" value="1"/>
</dbReference>
<dbReference type="HOGENOM" id="CLU_031277_2_0_10"/>
<name>A1BJS4_CHLPD</name>
<keyword evidence="2" id="KW-1185">Reference proteome</keyword>
<gene>
    <name evidence="1" type="ordered locus">Cpha266_2667</name>
</gene>
<dbReference type="eggNOG" id="COG4198">
    <property type="taxonomic scope" value="Bacteria"/>
</dbReference>
<organism evidence="1 2">
    <name type="scientific">Chlorobium phaeobacteroides (strain DSM 266 / SMG 266 / 2430)</name>
    <dbReference type="NCBI Taxonomy" id="290317"/>
    <lineage>
        <taxon>Bacteria</taxon>
        <taxon>Pseudomonadati</taxon>
        <taxon>Chlorobiota</taxon>
        <taxon>Chlorobiia</taxon>
        <taxon>Chlorobiales</taxon>
        <taxon>Chlorobiaceae</taxon>
        <taxon>Chlorobium/Pelodictyon group</taxon>
        <taxon>Chlorobium</taxon>
    </lineage>
</organism>
<dbReference type="EMBL" id="CP000492">
    <property type="protein sequence ID" value="ABL66651.1"/>
    <property type="molecule type" value="Genomic_DNA"/>
</dbReference>
<dbReference type="Proteomes" id="UP000008701">
    <property type="component" value="Chromosome"/>
</dbReference>
<dbReference type="InterPro" id="IPR008323">
    <property type="entry name" value="UCP033563"/>
</dbReference>
<dbReference type="PANTHER" id="PTHR36454">
    <property type="entry name" value="LMO2823 PROTEIN"/>
    <property type="match status" value="1"/>
</dbReference>
<dbReference type="AlphaFoldDB" id="A1BJS4"/>
<proteinExistence type="predicted"/>
<dbReference type="RefSeq" id="WP_015961178.1">
    <property type="nucleotide sequence ID" value="NC_008639.1"/>
</dbReference>
<dbReference type="KEGG" id="cph:Cpha266_2667"/>
<dbReference type="STRING" id="290317.Cpha266_2667"/>
<dbReference type="PIRSF" id="PIRSF033563">
    <property type="entry name" value="UCP033563"/>
    <property type="match status" value="1"/>
</dbReference>
<protein>
    <submittedName>
        <fullName evidence="1">Uncharacterized conserved protein UCP033563</fullName>
    </submittedName>
</protein>
<sequence>MPDIMPFRALHYKQETMNHAEKVLCPPYDVISPARQQELYELSPCNAVRLELPLESDPYQAAMERLLEWSRIGELVRDAEPAIYPYMQTFEDAEGAVYNRTGFFCAMRLHDFVERKVLPHEKTLSGPKADRLNLFRKTKTNISPVFGIYADPDKAADRQIAAFASSNPPLIDAVFQDVRNRMWKITDKEIVEKVRAGLQHRTVFIADGHHRYETGLNYRNERAAMNPAHTGNEAYNFILACLANMHDEGLIIFPIHRLLHSLEQFDALAFRRQLEQYFVVTELPHREALKRYLADEPSIYAYGVVTREYMLGIVLKGSPEELLDHATPDSLRKLGLVALHEIVLGRLLGITPEAMAKQSNIKYIKDEAELYAAVENGAAQAGIVVKPTTVQQVVAVSESGEVMPQKSTFFYPKIMTGLVFNPLD</sequence>
<dbReference type="OrthoDB" id="9781616at2"/>
<evidence type="ECO:0000313" key="1">
    <source>
        <dbReference type="EMBL" id="ABL66651.1"/>
    </source>
</evidence>
<evidence type="ECO:0000313" key="2">
    <source>
        <dbReference type="Proteomes" id="UP000008701"/>
    </source>
</evidence>
<accession>A1BJS4</accession>